<evidence type="ECO:0000313" key="18">
    <source>
        <dbReference type="EMBL" id="EEF39295.1"/>
    </source>
</evidence>
<dbReference type="EC" id="2.3.2.27" evidence="4"/>
<keyword evidence="12 16" id="KW-0472">Membrane</keyword>
<dbReference type="eggNOG" id="KOG0800">
    <property type="taxonomic scope" value="Eukaryota"/>
</dbReference>
<evidence type="ECO:0000256" key="9">
    <source>
        <dbReference type="ARBA" id="ARBA00022786"/>
    </source>
</evidence>
<evidence type="ECO:0000256" key="15">
    <source>
        <dbReference type="SAM" id="MobiDB-lite"/>
    </source>
</evidence>
<dbReference type="InterPro" id="IPR001841">
    <property type="entry name" value="Znf_RING"/>
</dbReference>
<dbReference type="InParanoid" id="B9SAU1"/>
<keyword evidence="10" id="KW-0862">Zinc</keyword>
<comment type="catalytic activity">
    <reaction evidence="1">
        <text>S-ubiquitinyl-[E2 ubiquitin-conjugating enzyme]-L-cysteine + [acceptor protein]-L-lysine = [E2 ubiquitin-conjugating enzyme]-L-cysteine + N(6)-ubiquitinyl-[acceptor protein]-L-lysine.</text>
        <dbReference type="EC" id="2.3.2.27"/>
    </reaction>
</comment>
<evidence type="ECO:0000256" key="5">
    <source>
        <dbReference type="ARBA" id="ARBA00022679"/>
    </source>
</evidence>
<dbReference type="KEGG" id="rcu:8259895"/>
<keyword evidence="9" id="KW-0833">Ubl conjugation pathway</keyword>
<evidence type="ECO:0000256" key="16">
    <source>
        <dbReference type="SAM" id="Phobius"/>
    </source>
</evidence>
<keyword evidence="7" id="KW-0479">Metal-binding</keyword>
<evidence type="ECO:0000256" key="14">
    <source>
        <dbReference type="PROSITE-ProRule" id="PRU00175"/>
    </source>
</evidence>
<evidence type="ECO:0000256" key="13">
    <source>
        <dbReference type="ARBA" id="ARBA00024209"/>
    </source>
</evidence>
<dbReference type="GO" id="GO:0061630">
    <property type="term" value="F:ubiquitin protein ligase activity"/>
    <property type="evidence" value="ECO:0007669"/>
    <property type="project" value="UniProtKB-EC"/>
</dbReference>
<evidence type="ECO:0000256" key="6">
    <source>
        <dbReference type="ARBA" id="ARBA00022692"/>
    </source>
</evidence>
<evidence type="ECO:0000256" key="10">
    <source>
        <dbReference type="ARBA" id="ARBA00022833"/>
    </source>
</evidence>
<evidence type="ECO:0000313" key="19">
    <source>
        <dbReference type="Proteomes" id="UP000008311"/>
    </source>
</evidence>
<dbReference type="GO" id="GO:0008270">
    <property type="term" value="F:zinc ion binding"/>
    <property type="evidence" value="ECO:0007669"/>
    <property type="project" value="UniProtKB-KW"/>
</dbReference>
<dbReference type="Pfam" id="PF13639">
    <property type="entry name" value="zf-RING_2"/>
    <property type="match status" value="1"/>
</dbReference>
<evidence type="ECO:0000256" key="4">
    <source>
        <dbReference type="ARBA" id="ARBA00012483"/>
    </source>
</evidence>
<keyword evidence="8 14" id="KW-0863">Zinc-finger</keyword>
<comment type="similarity">
    <text evidence="13">Belongs to the RING-type zinc finger family. ATL subfamily.</text>
</comment>
<dbReference type="CDD" id="cd16461">
    <property type="entry name" value="RING-H2_EL5-like"/>
    <property type="match status" value="1"/>
</dbReference>
<comment type="pathway">
    <text evidence="3">Protein modification; protein ubiquitination.</text>
</comment>
<feature type="transmembrane region" description="Helical" evidence="16">
    <location>
        <begin position="27"/>
        <end position="49"/>
    </location>
</feature>
<feature type="region of interest" description="Disordered" evidence="15">
    <location>
        <begin position="167"/>
        <end position="198"/>
    </location>
</feature>
<gene>
    <name evidence="18" type="ORF">RCOM_1178840</name>
</gene>
<dbReference type="PANTHER" id="PTHR46913">
    <property type="entry name" value="RING-H2 FINGER PROTEIN ATL16"/>
    <property type="match status" value="1"/>
</dbReference>
<evidence type="ECO:0000259" key="17">
    <source>
        <dbReference type="PROSITE" id="PS50089"/>
    </source>
</evidence>
<dbReference type="PROSITE" id="PS50089">
    <property type="entry name" value="ZF_RING_2"/>
    <property type="match status" value="1"/>
</dbReference>
<feature type="compositionally biased region" description="Basic and acidic residues" evidence="15">
    <location>
        <begin position="177"/>
        <end position="187"/>
    </location>
</feature>
<dbReference type="InterPro" id="IPR013083">
    <property type="entry name" value="Znf_RING/FYVE/PHD"/>
</dbReference>
<proteinExistence type="inferred from homology"/>
<dbReference type="STRING" id="3988.B9SAU1"/>
<evidence type="ECO:0000256" key="11">
    <source>
        <dbReference type="ARBA" id="ARBA00022989"/>
    </source>
</evidence>
<dbReference type="SMART" id="SM00184">
    <property type="entry name" value="RING"/>
    <property type="match status" value="1"/>
</dbReference>
<dbReference type="Gene3D" id="3.30.40.10">
    <property type="entry name" value="Zinc/RING finger domain, C3HC4 (zinc finger)"/>
    <property type="match status" value="1"/>
</dbReference>
<dbReference type="GO" id="GO:0016020">
    <property type="term" value="C:membrane"/>
    <property type="evidence" value="ECO:0007669"/>
    <property type="project" value="UniProtKB-SubCell"/>
</dbReference>
<dbReference type="OrthoDB" id="8062037at2759"/>
<name>B9SAU1_RICCO</name>
<dbReference type="Proteomes" id="UP000008311">
    <property type="component" value="Unassembled WGS sequence"/>
</dbReference>
<dbReference type="FunFam" id="3.30.40.10:FF:000475">
    <property type="entry name" value="RING-H2 finger protein ATL3"/>
    <property type="match status" value="1"/>
</dbReference>
<evidence type="ECO:0000256" key="3">
    <source>
        <dbReference type="ARBA" id="ARBA00004906"/>
    </source>
</evidence>
<organism evidence="18 19">
    <name type="scientific">Ricinus communis</name>
    <name type="common">Castor bean</name>
    <dbReference type="NCBI Taxonomy" id="3988"/>
    <lineage>
        <taxon>Eukaryota</taxon>
        <taxon>Viridiplantae</taxon>
        <taxon>Streptophyta</taxon>
        <taxon>Embryophyta</taxon>
        <taxon>Tracheophyta</taxon>
        <taxon>Spermatophyta</taxon>
        <taxon>Magnoliopsida</taxon>
        <taxon>eudicotyledons</taxon>
        <taxon>Gunneridae</taxon>
        <taxon>Pentapetalae</taxon>
        <taxon>rosids</taxon>
        <taxon>fabids</taxon>
        <taxon>Malpighiales</taxon>
        <taxon>Euphorbiaceae</taxon>
        <taxon>Acalyphoideae</taxon>
        <taxon>Acalypheae</taxon>
        <taxon>Ricinus</taxon>
    </lineage>
</organism>
<dbReference type="InterPro" id="IPR044600">
    <property type="entry name" value="ATL1/ATL16-like"/>
</dbReference>
<evidence type="ECO:0000256" key="12">
    <source>
        <dbReference type="ARBA" id="ARBA00023136"/>
    </source>
</evidence>
<keyword evidence="11 16" id="KW-1133">Transmembrane helix</keyword>
<dbReference type="GO" id="GO:0016567">
    <property type="term" value="P:protein ubiquitination"/>
    <property type="evidence" value="ECO:0000318"/>
    <property type="project" value="GO_Central"/>
</dbReference>
<accession>B9SAU1</accession>
<evidence type="ECO:0000256" key="1">
    <source>
        <dbReference type="ARBA" id="ARBA00000900"/>
    </source>
</evidence>
<comment type="subcellular location">
    <subcellularLocation>
        <location evidence="2">Membrane</location>
        <topology evidence="2">Single-pass membrane protein</topology>
    </subcellularLocation>
</comment>
<dbReference type="SUPFAM" id="SSF57850">
    <property type="entry name" value="RING/U-box"/>
    <property type="match status" value="1"/>
</dbReference>
<dbReference type="SMART" id="SM01197">
    <property type="entry name" value="FANCL_C"/>
    <property type="match status" value="1"/>
</dbReference>
<dbReference type="PANTHER" id="PTHR46913:SF1">
    <property type="entry name" value="RING-H2 FINGER PROTEIN ATL16"/>
    <property type="match status" value="1"/>
</dbReference>
<evidence type="ECO:0000256" key="2">
    <source>
        <dbReference type="ARBA" id="ARBA00004167"/>
    </source>
</evidence>
<evidence type="ECO:0000256" key="7">
    <source>
        <dbReference type="ARBA" id="ARBA00022723"/>
    </source>
</evidence>
<feature type="domain" description="RING-type" evidence="17">
    <location>
        <begin position="109"/>
        <end position="151"/>
    </location>
</feature>
<reference evidence="19" key="1">
    <citation type="journal article" date="2010" name="Nat. Biotechnol.">
        <title>Draft genome sequence of the oilseed species Ricinus communis.</title>
        <authorList>
            <person name="Chan A.P."/>
            <person name="Crabtree J."/>
            <person name="Zhao Q."/>
            <person name="Lorenzi H."/>
            <person name="Orvis J."/>
            <person name="Puiu D."/>
            <person name="Melake-Berhan A."/>
            <person name="Jones K.M."/>
            <person name="Redman J."/>
            <person name="Chen G."/>
            <person name="Cahoon E.B."/>
            <person name="Gedil M."/>
            <person name="Stanke M."/>
            <person name="Haas B.J."/>
            <person name="Wortman J.R."/>
            <person name="Fraser-Liggett C.M."/>
            <person name="Ravel J."/>
            <person name="Rabinowicz P.D."/>
        </authorList>
    </citation>
    <scope>NUCLEOTIDE SEQUENCE [LARGE SCALE GENOMIC DNA]</scope>
    <source>
        <strain evidence="19">cv. Hale</strain>
    </source>
</reference>
<evidence type="ECO:0000256" key="8">
    <source>
        <dbReference type="ARBA" id="ARBA00022771"/>
    </source>
</evidence>
<protein>
    <recommendedName>
        <fullName evidence="4">RING-type E3 ubiquitin transferase</fullName>
        <ecNumber evidence="4">2.3.2.27</ecNumber>
    </recommendedName>
</protein>
<dbReference type="AlphaFoldDB" id="B9SAU1"/>
<dbReference type="EMBL" id="EQ973909">
    <property type="protein sequence ID" value="EEF39295.1"/>
    <property type="molecule type" value="Genomic_DNA"/>
</dbReference>
<keyword evidence="6 16" id="KW-0812">Transmembrane</keyword>
<keyword evidence="5" id="KW-0808">Transferase</keyword>
<keyword evidence="19" id="KW-1185">Reference proteome</keyword>
<sequence length="239" mass="26037">MENKGIPKPRDQVSNNNNISYSRYGNTSMLCSGIILFSVVLIMLCYCSYDRCIFKRGSRRGRHLLSLSDTPTIAATTSAVPSQGLDPSVLLSLPVLVYTSKTHYRSLECAVCLSEFVEGEKGRVLPKCNHTFHIPCIDMWFRSHSNCPLCRAPIQYAETVISVIEPSGSVSGSQPELRQKLEEEKGRSGGGSSSSPASLSLVECKRVPLDLASIVVEASKLDERRMGLGALGHDSVPSV</sequence>